<reference evidence="2" key="1">
    <citation type="submission" date="2021-03" db="EMBL/GenBank/DDBJ databases">
        <title>Draft genome sequence of rust myrtle Austropuccinia psidii MF-1, a brazilian biotype.</title>
        <authorList>
            <person name="Quecine M.C."/>
            <person name="Pachon D.M.R."/>
            <person name="Bonatelli M.L."/>
            <person name="Correr F.H."/>
            <person name="Franceschini L.M."/>
            <person name="Leite T.F."/>
            <person name="Margarido G.R.A."/>
            <person name="Almeida C.A."/>
            <person name="Ferrarezi J.A."/>
            <person name="Labate C.A."/>
        </authorList>
    </citation>
    <scope>NUCLEOTIDE SEQUENCE</scope>
    <source>
        <strain evidence="2">MF-1</strain>
    </source>
</reference>
<evidence type="ECO:0000256" key="1">
    <source>
        <dbReference type="SAM" id="MobiDB-lite"/>
    </source>
</evidence>
<feature type="compositionally biased region" description="Polar residues" evidence="1">
    <location>
        <begin position="1"/>
        <end position="16"/>
    </location>
</feature>
<name>A0A9Q3PQP3_9BASI</name>
<evidence type="ECO:0000313" key="3">
    <source>
        <dbReference type="Proteomes" id="UP000765509"/>
    </source>
</evidence>
<dbReference type="Proteomes" id="UP000765509">
    <property type="component" value="Unassembled WGS sequence"/>
</dbReference>
<dbReference type="EMBL" id="AVOT02085130">
    <property type="protein sequence ID" value="MBW0569855.1"/>
    <property type="molecule type" value="Genomic_DNA"/>
</dbReference>
<dbReference type="AlphaFoldDB" id="A0A9Q3PQP3"/>
<keyword evidence="3" id="KW-1185">Reference proteome</keyword>
<accession>A0A9Q3PQP3</accession>
<evidence type="ECO:0000313" key="2">
    <source>
        <dbReference type="EMBL" id="MBW0569855.1"/>
    </source>
</evidence>
<feature type="region of interest" description="Disordered" evidence="1">
    <location>
        <begin position="1"/>
        <end position="46"/>
    </location>
</feature>
<sequence length="117" mass="12725">MTPTRSGSNFSIQSYGTGPGHSSHKSKIQECQPRGEAQMEVSINSTGSQRLARTFDTLLESPEADCHNAVCQTSAKGTLAKKAIKPVERTINTGKLYITFHHVTVPPGLKHCVPKFM</sequence>
<proteinExistence type="predicted"/>
<comment type="caution">
    <text evidence="2">The sequence shown here is derived from an EMBL/GenBank/DDBJ whole genome shotgun (WGS) entry which is preliminary data.</text>
</comment>
<protein>
    <submittedName>
        <fullName evidence="2">Uncharacterized protein</fullName>
    </submittedName>
</protein>
<gene>
    <name evidence="2" type="ORF">O181_109570</name>
</gene>
<organism evidence="2 3">
    <name type="scientific">Austropuccinia psidii MF-1</name>
    <dbReference type="NCBI Taxonomy" id="1389203"/>
    <lineage>
        <taxon>Eukaryota</taxon>
        <taxon>Fungi</taxon>
        <taxon>Dikarya</taxon>
        <taxon>Basidiomycota</taxon>
        <taxon>Pucciniomycotina</taxon>
        <taxon>Pucciniomycetes</taxon>
        <taxon>Pucciniales</taxon>
        <taxon>Sphaerophragmiaceae</taxon>
        <taxon>Austropuccinia</taxon>
    </lineage>
</organism>